<comment type="caution">
    <text evidence="2">The sequence shown here is derived from an EMBL/GenBank/DDBJ whole genome shotgun (WGS) entry which is preliminary data.</text>
</comment>
<dbReference type="EMBL" id="BPLR01018419">
    <property type="protein sequence ID" value="GIY99404.1"/>
    <property type="molecule type" value="Genomic_DNA"/>
</dbReference>
<evidence type="ECO:0000313" key="3">
    <source>
        <dbReference type="Proteomes" id="UP001054945"/>
    </source>
</evidence>
<feature type="region of interest" description="Disordered" evidence="1">
    <location>
        <begin position="51"/>
        <end position="72"/>
    </location>
</feature>
<dbReference type="AlphaFoldDB" id="A0AAV4XZE2"/>
<name>A0AAV4XZE2_CAEEX</name>
<dbReference type="Proteomes" id="UP001054945">
    <property type="component" value="Unassembled WGS sequence"/>
</dbReference>
<proteinExistence type="predicted"/>
<accession>A0AAV4XZE2</accession>
<gene>
    <name evidence="2" type="ORF">CEXT_783241</name>
</gene>
<keyword evidence="3" id="KW-1185">Reference proteome</keyword>
<sequence length="72" mass="8473">MFHEKFKRRAKRHFSYFLLSPLHFPHCCRFSFSNRSPASSILRIPPPPHPHLPEKIINPGMQKFPPPPAPFQ</sequence>
<evidence type="ECO:0000313" key="2">
    <source>
        <dbReference type="EMBL" id="GIY99404.1"/>
    </source>
</evidence>
<organism evidence="2 3">
    <name type="scientific">Caerostris extrusa</name>
    <name type="common">Bark spider</name>
    <name type="synonym">Caerostris bankana</name>
    <dbReference type="NCBI Taxonomy" id="172846"/>
    <lineage>
        <taxon>Eukaryota</taxon>
        <taxon>Metazoa</taxon>
        <taxon>Ecdysozoa</taxon>
        <taxon>Arthropoda</taxon>
        <taxon>Chelicerata</taxon>
        <taxon>Arachnida</taxon>
        <taxon>Araneae</taxon>
        <taxon>Araneomorphae</taxon>
        <taxon>Entelegynae</taxon>
        <taxon>Araneoidea</taxon>
        <taxon>Araneidae</taxon>
        <taxon>Caerostris</taxon>
    </lineage>
</organism>
<protein>
    <submittedName>
        <fullName evidence="2">Uncharacterized protein</fullName>
    </submittedName>
</protein>
<evidence type="ECO:0000256" key="1">
    <source>
        <dbReference type="SAM" id="MobiDB-lite"/>
    </source>
</evidence>
<reference evidence="2 3" key="1">
    <citation type="submission" date="2021-06" db="EMBL/GenBank/DDBJ databases">
        <title>Caerostris extrusa draft genome.</title>
        <authorList>
            <person name="Kono N."/>
            <person name="Arakawa K."/>
        </authorList>
    </citation>
    <scope>NUCLEOTIDE SEQUENCE [LARGE SCALE GENOMIC DNA]</scope>
</reference>